<feature type="domain" description="Methyltransferase" evidence="1">
    <location>
        <begin position="31"/>
        <end position="231"/>
    </location>
</feature>
<gene>
    <name evidence="2" type="ORF">HXX76_012267</name>
</gene>
<dbReference type="Pfam" id="PF13383">
    <property type="entry name" value="Methyltransf_22"/>
    <property type="match status" value="1"/>
</dbReference>
<evidence type="ECO:0000259" key="1">
    <source>
        <dbReference type="Pfam" id="PF13383"/>
    </source>
</evidence>
<dbReference type="InterPro" id="IPR025714">
    <property type="entry name" value="Methyltranfer_dom"/>
</dbReference>
<comment type="caution">
    <text evidence="2">The sequence shown here is derived from an EMBL/GenBank/DDBJ whole genome shotgun (WGS) entry which is preliminary data.</text>
</comment>
<dbReference type="InterPro" id="IPR026913">
    <property type="entry name" value="METTL24"/>
</dbReference>
<dbReference type="PANTHER" id="PTHR32026:SF10">
    <property type="entry name" value="METHYLTRANSFERASE-LIKE PROTEIN 24-RELATED"/>
    <property type="match status" value="1"/>
</dbReference>
<dbReference type="PANTHER" id="PTHR32026">
    <property type="entry name" value="METHYLTRANSFERASE-LIKE PROTEIN 24"/>
    <property type="match status" value="1"/>
</dbReference>
<organism evidence="2 3">
    <name type="scientific">Chlamydomonas incerta</name>
    <dbReference type="NCBI Taxonomy" id="51695"/>
    <lineage>
        <taxon>Eukaryota</taxon>
        <taxon>Viridiplantae</taxon>
        <taxon>Chlorophyta</taxon>
        <taxon>core chlorophytes</taxon>
        <taxon>Chlorophyceae</taxon>
        <taxon>CS clade</taxon>
        <taxon>Chlamydomonadales</taxon>
        <taxon>Chlamydomonadaceae</taxon>
        <taxon>Chlamydomonas</taxon>
    </lineage>
</organism>
<protein>
    <recommendedName>
        <fullName evidence="1">Methyltransferase domain-containing protein</fullName>
    </recommendedName>
</protein>
<evidence type="ECO:0000313" key="3">
    <source>
        <dbReference type="Proteomes" id="UP000650467"/>
    </source>
</evidence>
<dbReference type="AlphaFoldDB" id="A0A835SII0"/>
<reference evidence="2" key="1">
    <citation type="journal article" date="2020" name="bioRxiv">
        <title>Comparative genomics of Chlamydomonas.</title>
        <authorList>
            <person name="Craig R.J."/>
            <person name="Hasan A.R."/>
            <person name="Ness R.W."/>
            <person name="Keightley P.D."/>
        </authorList>
    </citation>
    <scope>NUCLEOTIDE SEQUENCE</scope>
    <source>
        <strain evidence="2">SAG 7.73</strain>
    </source>
</reference>
<sequence>MWRSNIFKETEKYIVSVGDNPMPDGHKKFAHLQPFITCPPNRPLRRVGPPGDGGKWICDPAALESPCTILSLGSNNDFSFEAAVLKDTSCKLVTLDCTVSGATLSARHTFLPVCIGSEEAAAVDNRTVTYSQLISMLDTENVPLLKIDVETYEYPTFASWNEYTRFLPEQIAVEVHWHHGITNSAGLQPQWGRSLFGVMDLSLFFMHLANLGYGIVNKEDNPACPSCSEFTLFRVEANARVAI</sequence>
<dbReference type="EMBL" id="JAEHOC010000039">
    <property type="protein sequence ID" value="KAG2427614.1"/>
    <property type="molecule type" value="Genomic_DNA"/>
</dbReference>
<dbReference type="Proteomes" id="UP000650467">
    <property type="component" value="Unassembled WGS sequence"/>
</dbReference>
<name>A0A835SII0_CHLIN</name>
<evidence type="ECO:0000313" key="2">
    <source>
        <dbReference type="EMBL" id="KAG2427614.1"/>
    </source>
</evidence>
<accession>A0A835SII0</accession>
<dbReference type="OrthoDB" id="2015045at2759"/>
<keyword evidence="3" id="KW-1185">Reference proteome</keyword>
<proteinExistence type="predicted"/>